<evidence type="ECO:0000313" key="2">
    <source>
        <dbReference type="Proteomes" id="UP000821845"/>
    </source>
</evidence>
<keyword evidence="2" id="KW-1185">Reference proteome</keyword>
<dbReference type="EMBL" id="CM023482">
    <property type="protein sequence ID" value="KAH6939385.1"/>
    <property type="molecule type" value="Genomic_DNA"/>
</dbReference>
<gene>
    <name evidence="1" type="ORF">HPB50_017745</name>
</gene>
<organism evidence="1 2">
    <name type="scientific">Hyalomma asiaticum</name>
    <name type="common">Tick</name>
    <dbReference type="NCBI Taxonomy" id="266040"/>
    <lineage>
        <taxon>Eukaryota</taxon>
        <taxon>Metazoa</taxon>
        <taxon>Ecdysozoa</taxon>
        <taxon>Arthropoda</taxon>
        <taxon>Chelicerata</taxon>
        <taxon>Arachnida</taxon>
        <taxon>Acari</taxon>
        <taxon>Parasitiformes</taxon>
        <taxon>Ixodida</taxon>
        <taxon>Ixodoidea</taxon>
        <taxon>Ixodidae</taxon>
        <taxon>Hyalomminae</taxon>
        <taxon>Hyalomma</taxon>
    </lineage>
</organism>
<evidence type="ECO:0000313" key="1">
    <source>
        <dbReference type="EMBL" id="KAH6939385.1"/>
    </source>
</evidence>
<protein>
    <submittedName>
        <fullName evidence="1">Uncharacterized protein</fullName>
    </submittedName>
</protein>
<proteinExistence type="predicted"/>
<sequence>MFKPHFDPPLPLFRSAGFERWFIQFEAALEYNSIWIKELTFEVLLHILPPDLQHRLRFNWCSRTPYVDMREAVLNYFRAPYHPRPPTPTHSTSSF</sequence>
<name>A0ACB7SXH1_HYAAI</name>
<dbReference type="Proteomes" id="UP000821845">
    <property type="component" value="Chromosome 2"/>
</dbReference>
<accession>A0ACB7SXH1</accession>
<comment type="caution">
    <text evidence="1">The sequence shown here is derived from an EMBL/GenBank/DDBJ whole genome shotgun (WGS) entry which is preliminary data.</text>
</comment>
<reference evidence="1" key="1">
    <citation type="submission" date="2020-05" db="EMBL/GenBank/DDBJ databases">
        <title>Large-scale comparative analyses of tick genomes elucidate their genetic diversity and vector capacities.</title>
        <authorList>
            <person name="Jia N."/>
            <person name="Wang J."/>
            <person name="Shi W."/>
            <person name="Du L."/>
            <person name="Sun Y."/>
            <person name="Zhan W."/>
            <person name="Jiang J."/>
            <person name="Wang Q."/>
            <person name="Zhang B."/>
            <person name="Ji P."/>
            <person name="Sakyi L.B."/>
            <person name="Cui X."/>
            <person name="Yuan T."/>
            <person name="Jiang B."/>
            <person name="Yang W."/>
            <person name="Lam T.T.-Y."/>
            <person name="Chang Q."/>
            <person name="Ding S."/>
            <person name="Wang X."/>
            <person name="Zhu J."/>
            <person name="Ruan X."/>
            <person name="Zhao L."/>
            <person name="Wei J."/>
            <person name="Que T."/>
            <person name="Du C."/>
            <person name="Cheng J."/>
            <person name="Dai P."/>
            <person name="Han X."/>
            <person name="Huang E."/>
            <person name="Gao Y."/>
            <person name="Liu J."/>
            <person name="Shao H."/>
            <person name="Ye R."/>
            <person name="Li L."/>
            <person name="Wei W."/>
            <person name="Wang X."/>
            <person name="Wang C."/>
            <person name="Yang T."/>
            <person name="Huo Q."/>
            <person name="Li W."/>
            <person name="Guo W."/>
            <person name="Chen H."/>
            <person name="Zhou L."/>
            <person name="Ni X."/>
            <person name="Tian J."/>
            <person name="Zhou Y."/>
            <person name="Sheng Y."/>
            <person name="Liu T."/>
            <person name="Pan Y."/>
            <person name="Xia L."/>
            <person name="Li J."/>
            <person name="Zhao F."/>
            <person name="Cao W."/>
        </authorList>
    </citation>
    <scope>NUCLEOTIDE SEQUENCE</scope>
    <source>
        <strain evidence="1">Hyas-2018</strain>
    </source>
</reference>